<sequence precursor="true">MTRTARRSGSALIVTAAALLVAACGGSPDSEEASGPGPSASTISPSEMTDQQRPTDRLTIDISIEGGNVTPTNARLQGKVGEPIVLRVNSDAADELHVHSVPEHTFRVEPKAGQMFQFTVDVPGNVEIELHDLNRVIAGVQVQ</sequence>
<feature type="compositionally biased region" description="Polar residues" evidence="1">
    <location>
        <begin position="39"/>
        <end position="52"/>
    </location>
</feature>
<dbReference type="AlphaFoldDB" id="A0A5Q5BS10"/>
<feature type="region of interest" description="Disordered" evidence="1">
    <location>
        <begin position="25"/>
        <end position="54"/>
    </location>
</feature>
<evidence type="ECO:0000256" key="2">
    <source>
        <dbReference type="SAM" id="SignalP"/>
    </source>
</evidence>
<evidence type="ECO:0008006" key="4">
    <source>
        <dbReference type="Google" id="ProtNLM"/>
    </source>
</evidence>
<dbReference type="PROSITE" id="PS51257">
    <property type="entry name" value="PROKAR_LIPOPROTEIN"/>
    <property type="match status" value="1"/>
</dbReference>
<reference evidence="3" key="1">
    <citation type="submission" date="2006-06" db="EMBL/GenBank/DDBJ databases">
        <title>Complete sequence of chromosome of Mycobacterium sp. MCS.</title>
        <authorList>
            <consortium name="US DOE Joint Genome Institute"/>
            <person name="Copeland A."/>
            <person name="Lucas S."/>
            <person name="Lapidus A."/>
            <person name="Barry K."/>
            <person name="Detter J.C."/>
            <person name="Glavina del Rio T."/>
            <person name="Hammon N."/>
            <person name="Israni S."/>
            <person name="Dalin E."/>
            <person name="Tice H."/>
            <person name="Pitluck S."/>
            <person name="Martinez M."/>
            <person name="Schmutz J."/>
            <person name="Larimer F."/>
            <person name="Land M."/>
            <person name="Hauser L."/>
            <person name="Kyrpides N."/>
            <person name="Kim E."/>
            <person name="Miller C.D."/>
            <person name="Hughes J.E."/>
            <person name="Anderson A.J."/>
            <person name="Sims R.C."/>
            <person name="Richardson P."/>
        </authorList>
    </citation>
    <scope>NUCLEOTIDE SEQUENCE [LARGE SCALE GENOMIC DNA]</scope>
    <source>
        <strain evidence="3">MCS</strain>
    </source>
</reference>
<dbReference type="InterPro" id="IPR008972">
    <property type="entry name" value="Cupredoxin"/>
</dbReference>
<feature type="signal peptide" evidence="2">
    <location>
        <begin position="1"/>
        <end position="22"/>
    </location>
</feature>
<name>A0A5Q5BS10_MYCSS</name>
<dbReference type="Gene3D" id="2.60.40.420">
    <property type="entry name" value="Cupredoxins - blue copper proteins"/>
    <property type="match status" value="1"/>
</dbReference>
<dbReference type="EMBL" id="CP000384">
    <property type="protein sequence ID" value="ABG11215.1"/>
    <property type="molecule type" value="Genomic_DNA"/>
</dbReference>
<proteinExistence type="predicted"/>
<evidence type="ECO:0000256" key="1">
    <source>
        <dbReference type="SAM" id="MobiDB-lite"/>
    </source>
</evidence>
<feature type="chain" id="PRO_5039554893" description="EfeO-type cupredoxin-like domain-containing protein" evidence="2">
    <location>
        <begin position="23"/>
        <end position="143"/>
    </location>
</feature>
<dbReference type="KEGG" id="mmc:Mmcs_5111"/>
<protein>
    <recommendedName>
        <fullName evidence="4">EfeO-type cupredoxin-like domain-containing protein</fullName>
    </recommendedName>
</protein>
<gene>
    <name evidence="3" type="ordered locus">Mmcs_5111</name>
</gene>
<keyword evidence="2" id="KW-0732">Signal</keyword>
<evidence type="ECO:0000313" key="3">
    <source>
        <dbReference type="EMBL" id="ABG11215.1"/>
    </source>
</evidence>
<organism evidence="3">
    <name type="scientific">Mycobacterium sp. (strain MCS)</name>
    <dbReference type="NCBI Taxonomy" id="164756"/>
    <lineage>
        <taxon>Bacteria</taxon>
        <taxon>Bacillati</taxon>
        <taxon>Actinomycetota</taxon>
        <taxon>Actinomycetes</taxon>
        <taxon>Mycobacteriales</taxon>
        <taxon>Mycobacteriaceae</taxon>
        <taxon>Mycobacterium</taxon>
    </lineage>
</organism>
<accession>A0A5Q5BS10</accession>